<keyword evidence="1 8" id="KW-0004">4Fe-4S</keyword>
<feature type="binding site" evidence="8">
    <location>
        <position position="32"/>
    </location>
    <ligand>
        <name>substrate</name>
    </ligand>
</feature>
<reference evidence="10" key="1">
    <citation type="journal article" date="2021" name="PeerJ">
        <title>Extensive microbial diversity within the chicken gut microbiome revealed by metagenomics and culture.</title>
        <authorList>
            <person name="Gilroy R."/>
            <person name="Ravi A."/>
            <person name="Getino M."/>
            <person name="Pursley I."/>
            <person name="Horton D.L."/>
            <person name="Alikhan N.F."/>
            <person name="Baker D."/>
            <person name="Gharbi K."/>
            <person name="Hall N."/>
            <person name="Watson M."/>
            <person name="Adriaenssens E.M."/>
            <person name="Foster-Nyarko E."/>
            <person name="Jarju S."/>
            <person name="Secka A."/>
            <person name="Antonio M."/>
            <person name="Oren A."/>
            <person name="Chaudhuri R.R."/>
            <person name="La Ragione R."/>
            <person name="Hildebrand F."/>
            <person name="Pallen M.J."/>
        </authorList>
    </citation>
    <scope>NUCLEOTIDE SEQUENCE</scope>
    <source>
        <strain evidence="10">14975</strain>
    </source>
</reference>
<feature type="binding site" evidence="8">
    <location>
        <begin position="17"/>
        <end position="19"/>
    </location>
    <ligand>
        <name>substrate</name>
    </ligand>
</feature>
<name>A0A9D1VBH7_9BACT</name>
<dbReference type="HAMAP" id="MF_00917">
    <property type="entry name" value="QueE"/>
    <property type="match status" value="1"/>
</dbReference>
<comment type="catalytic activity">
    <reaction evidence="8">
        <text>6-carboxy-5,6,7,8-tetrahydropterin + H(+) = 7-carboxy-7-carbaguanine + NH4(+)</text>
        <dbReference type="Rhea" id="RHEA:27974"/>
        <dbReference type="ChEBI" id="CHEBI:15378"/>
        <dbReference type="ChEBI" id="CHEBI:28938"/>
        <dbReference type="ChEBI" id="CHEBI:61032"/>
        <dbReference type="ChEBI" id="CHEBI:61036"/>
        <dbReference type="EC" id="4.3.99.3"/>
    </reaction>
</comment>
<dbReference type="AlphaFoldDB" id="A0A9D1VBH7"/>
<keyword evidence="8" id="KW-0671">Queuosine biosynthesis</keyword>
<dbReference type="PANTHER" id="PTHR42836">
    <property type="entry name" value="7-CARBOXY-7-DEAZAGUANINE SYNTHASE"/>
    <property type="match status" value="1"/>
</dbReference>
<dbReference type="Pfam" id="PF04055">
    <property type="entry name" value="Radical_SAM"/>
    <property type="match status" value="1"/>
</dbReference>
<keyword evidence="3 8" id="KW-0479">Metal-binding</keyword>
<dbReference type="Proteomes" id="UP000823964">
    <property type="component" value="Unassembled WGS sequence"/>
</dbReference>
<feature type="binding site" evidence="8">
    <location>
        <begin position="123"/>
        <end position="125"/>
    </location>
    <ligand>
        <name>S-adenosyl-L-methionine</name>
        <dbReference type="ChEBI" id="CHEBI:59789"/>
    </ligand>
</feature>
<dbReference type="EMBL" id="DXFQ01000085">
    <property type="protein sequence ID" value="HIX19932.1"/>
    <property type="molecule type" value="Genomic_DNA"/>
</dbReference>
<proteinExistence type="inferred from homology"/>
<evidence type="ECO:0000256" key="4">
    <source>
        <dbReference type="ARBA" id="ARBA00022842"/>
    </source>
</evidence>
<accession>A0A9D1VBH7</accession>
<dbReference type="PIRSF" id="PIRSF000370">
    <property type="entry name" value="QueE"/>
    <property type="match status" value="1"/>
</dbReference>
<evidence type="ECO:0000256" key="3">
    <source>
        <dbReference type="ARBA" id="ARBA00022723"/>
    </source>
</evidence>
<evidence type="ECO:0000259" key="9">
    <source>
        <dbReference type="PROSITE" id="PS51918"/>
    </source>
</evidence>
<dbReference type="SUPFAM" id="SSF102114">
    <property type="entry name" value="Radical SAM enzymes"/>
    <property type="match status" value="1"/>
</dbReference>
<reference evidence="10" key="2">
    <citation type="submission" date="2021-04" db="EMBL/GenBank/DDBJ databases">
        <authorList>
            <person name="Gilroy R."/>
        </authorList>
    </citation>
    <scope>NUCLEOTIDE SEQUENCE</scope>
    <source>
        <strain evidence="10">14975</strain>
    </source>
</reference>
<feature type="binding site" evidence="8">
    <location>
        <position position="75"/>
    </location>
    <ligand>
        <name>substrate</name>
    </ligand>
</feature>
<feature type="binding site" evidence="8">
    <location>
        <begin position="42"/>
        <end position="44"/>
    </location>
    <ligand>
        <name>S-adenosyl-L-methionine</name>
        <dbReference type="ChEBI" id="CHEBI:59789"/>
    </ligand>
</feature>
<comment type="cofactor">
    <cofactor evidence="8">
        <name>Mg(2+)</name>
        <dbReference type="ChEBI" id="CHEBI:18420"/>
    </cofactor>
</comment>
<keyword evidence="7 8" id="KW-0456">Lyase</keyword>
<keyword evidence="6 8" id="KW-0411">Iron-sulfur</keyword>
<comment type="caution">
    <text evidence="8">Lacks conserved residue(s) required for the propagation of feature annotation.</text>
</comment>
<keyword evidence="2 8" id="KW-0949">S-adenosyl-L-methionine</keyword>
<gene>
    <name evidence="8" type="primary">queE</name>
    <name evidence="10" type="ORF">H9862_04925</name>
</gene>
<organism evidence="10 11">
    <name type="scientific">Candidatus Akkermansia intestinigallinarum</name>
    <dbReference type="NCBI Taxonomy" id="2838431"/>
    <lineage>
        <taxon>Bacteria</taxon>
        <taxon>Pseudomonadati</taxon>
        <taxon>Verrucomicrobiota</taxon>
        <taxon>Verrucomicrobiia</taxon>
        <taxon>Verrucomicrobiales</taxon>
        <taxon>Akkermansiaceae</taxon>
        <taxon>Akkermansia</taxon>
    </lineage>
</organism>
<evidence type="ECO:0000256" key="2">
    <source>
        <dbReference type="ARBA" id="ARBA00022691"/>
    </source>
</evidence>
<dbReference type="GO" id="GO:0000287">
    <property type="term" value="F:magnesium ion binding"/>
    <property type="evidence" value="ECO:0007669"/>
    <property type="project" value="UniProtKB-UniRule"/>
</dbReference>
<evidence type="ECO:0000313" key="11">
    <source>
        <dbReference type="Proteomes" id="UP000823964"/>
    </source>
</evidence>
<protein>
    <recommendedName>
        <fullName evidence="8">7-carboxy-7-deazaguanine synthase</fullName>
        <shortName evidence="8">CDG synthase</shortName>
        <ecNumber evidence="8">4.3.99.3</ecNumber>
    </recommendedName>
    <alternativeName>
        <fullName evidence="8">Queuosine biosynthesis protein QueE</fullName>
    </alternativeName>
</protein>
<comment type="pathway">
    <text evidence="8">Purine metabolism; 7-cyano-7-deazaguanine biosynthesis.</text>
</comment>
<dbReference type="CDD" id="cd01335">
    <property type="entry name" value="Radical_SAM"/>
    <property type="match status" value="1"/>
</dbReference>
<feature type="binding site" evidence="8">
    <location>
        <position position="45"/>
    </location>
    <ligand>
        <name>Mg(2+)</name>
        <dbReference type="ChEBI" id="CHEBI:18420"/>
    </ligand>
</feature>
<dbReference type="GO" id="GO:1904047">
    <property type="term" value="F:S-adenosyl-L-methionine binding"/>
    <property type="evidence" value="ECO:0007669"/>
    <property type="project" value="UniProtKB-UniRule"/>
</dbReference>
<dbReference type="PANTHER" id="PTHR42836:SF1">
    <property type="entry name" value="7-CARBOXY-7-DEAZAGUANINE SYNTHASE"/>
    <property type="match status" value="1"/>
</dbReference>
<comment type="caution">
    <text evidence="10">The sequence shown here is derived from an EMBL/GenBank/DDBJ whole genome shotgun (WGS) entry which is preliminary data.</text>
</comment>
<keyword evidence="5 8" id="KW-0408">Iron</keyword>
<feature type="binding site" evidence="8">
    <location>
        <position position="36"/>
    </location>
    <ligand>
        <name>[4Fe-4S] cluster</name>
        <dbReference type="ChEBI" id="CHEBI:49883"/>
        <note>4Fe-4S-S-AdoMet</note>
    </ligand>
</feature>
<keyword evidence="4 8" id="KW-0460">Magnesium</keyword>
<feature type="domain" description="Radical SAM core" evidence="9">
    <location>
        <begin position="23"/>
        <end position="217"/>
    </location>
</feature>
<feature type="binding site" evidence="8">
    <location>
        <position position="40"/>
    </location>
    <ligand>
        <name>[4Fe-4S] cluster</name>
        <dbReference type="ChEBI" id="CHEBI:49883"/>
        <note>4Fe-4S-S-AdoMet</note>
    </ligand>
</feature>
<dbReference type="GO" id="GO:0008616">
    <property type="term" value="P:tRNA queuosine(34) biosynthetic process"/>
    <property type="evidence" value="ECO:0007669"/>
    <property type="project" value="UniProtKB-UniRule"/>
</dbReference>
<evidence type="ECO:0000256" key="6">
    <source>
        <dbReference type="ARBA" id="ARBA00023014"/>
    </source>
</evidence>
<dbReference type="GO" id="GO:0016840">
    <property type="term" value="F:carbon-nitrogen lyase activity"/>
    <property type="evidence" value="ECO:0007669"/>
    <property type="project" value="UniProtKB-UniRule"/>
</dbReference>
<dbReference type="GO" id="GO:0051539">
    <property type="term" value="F:4 iron, 4 sulfur cluster binding"/>
    <property type="evidence" value="ECO:0007669"/>
    <property type="project" value="UniProtKB-UniRule"/>
</dbReference>
<evidence type="ECO:0000256" key="1">
    <source>
        <dbReference type="ARBA" id="ARBA00022485"/>
    </source>
</evidence>
<feature type="binding site" evidence="8">
    <location>
        <position position="43"/>
    </location>
    <ligand>
        <name>[4Fe-4S] cluster</name>
        <dbReference type="ChEBI" id="CHEBI:49883"/>
        <note>4Fe-4S-S-AdoMet</note>
    </ligand>
</feature>
<evidence type="ECO:0000313" key="10">
    <source>
        <dbReference type="EMBL" id="HIX19932.1"/>
    </source>
</evidence>
<dbReference type="InterPro" id="IPR058240">
    <property type="entry name" value="rSAM_sf"/>
</dbReference>
<dbReference type="SFLD" id="SFLDS00029">
    <property type="entry name" value="Radical_SAM"/>
    <property type="match status" value="1"/>
</dbReference>
<evidence type="ECO:0000256" key="7">
    <source>
        <dbReference type="ARBA" id="ARBA00023239"/>
    </source>
</evidence>
<comment type="cofactor">
    <cofactor evidence="8">
        <name>S-adenosyl-L-methionine</name>
        <dbReference type="ChEBI" id="CHEBI:59789"/>
    </cofactor>
    <text evidence="8">Binds 1 S-adenosyl-L-methionine per subunit.</text>
</comment>
<dbReference type="EC" id="4.3.99.3" evidence="8"/>
<comment type="subunit">
    <text evidence="8">Homodimer.</text>
</comment>
<evidence type="ECO:0000256" key="8">
    <source>
        <dbReference type="HAMAP-Rule" id="MF_00917"/>
    </source>
</evidence>
<dbReference type="PROSITE" id="PS51918">
    <property type="entry name" value="RADICAL_SAM"/>
    <property type="match status" value="1"/>
</dbReference>
<sequence length="221" mass="23741">MLTVARLHSAPEIFCSLQGEGPRAGCPAVFLRLAGCNLRCAWCDTKHALGGGIAVGEAELAERLLRYRCPGLVITGGEPLMQQAGLVELLKLLPADLTIEVETNGTISPCPELAERIDQWNVSPKLAHSGNSAADSLVAPALAALNATGKAWFKFVVRGEEDWPAIERMQLPQERLILMPCAADRAALDAAAPAVADLCIRQRVRYGHRLQVALWSDTKGV</sequence>
<comment type="function">
    <text evidence="8">Catalyzes the complex heterocyclic radical-mediated conversion of 6-carboxy-5,6,7,8-tetrahydropterin (CPH4) to 7-carboxy-7-deazaguanine (CDG), a step common to the biosynthetic pathways of all 7-deazapurine-containing compounds.</text>
</comment>
<feature type="binding site" evidence="8">
    <location>
        <position position="77"/>
    </location>
    <ligand>
        <name>S-adenosyl-L-methionine</name>
        <dbReference type="ChEBI" id="CHEBI:59789"/>
    </ligand>
</feature>
<evidence type="ECO:0000256" key="5">
    <source>
        <dbReference type="ARBA" id="ARBA00023004"/>
    </source>
</evidence>
<dbReference type="InterPro" id="IPR024924">
    <property type="entry name" value="7-CO-7-deazaguanine_synth-like"/>
</dbReference>
<dbReference type="InterPro" id="IPR013785">
    <property type="entry name" value="Aldolase_TIM"/>
</dbReference>
<dbReference type="Gene3D" id="3.20.20.70">
    <property type="entry name" value="Aldolase class I"/>
    <property type="match status" value="1"/>
</dbReference>
<comment type="similarity">
    <text evidence="8">Belongs to the radical SAM superfamily. 7-carboxy-7-deazaguanine synthase family.</text>
</comment>
<dbReference type="InterPro" id="IPR007197">
    <property type="entry name" value="rSAM"/>
</dbReference>
<comment type="cofactor">
    <cofactor evidence="8">
        <name>[4Fe-4S] cluster</name>
        <dbReference type="ChEBI" id="CHEBI:49883"/>
    </cofactor>
    <text evidence="8">Binds 1 [4Fe-4S] cluster. The cluster is coordinated with 3 cysteines and an exchangeable S-adenosyl-L-methionine.</text>
</comment>